<dbReference type="InterPro" id="IPR000210">
    <property type="entry name" value="BTB/POZ_dom"/>
</dbReference>
<evidence type="ECO:0000259" key="2">
    <source>
        <dbReference type="PROSITE" id="PS50097"/>
    </source>
</evidence>
<sequence length="205" mass="23808">MRLGKISMILVQLLHSGLHSDFDVFVGEKRIGIHKSIVAFKSEFFASMFRHTNTKEMMTGRIDIMDADYEDVFEMFRWIYNGPIPEDVDKIGKLMELADRFLVEDLPKACEAKLYEKLKANIYNNACKVLMIAHRMDLKHLREKAIVEAMKLTLSNTPGGKEILAHDVLRKEIGIRLFKSFEDRIEELPMDLRRPLILIKQALEL</sequence>
<accession>A0A8S1HF13</accession>
<name>A0A8S1HF13_9PELO</name>
<dbReference type="Proteomes" id="UP000835052">
    <property type="component" value="Unassembled WGS sequence"/>
</dbReference>
<reference evidence="3" key="1">
    <citation type="submission" date="2020-10" db="EMBL/GenBank/DDBJ databases">
        <authorList>
            <person name="Kikuchi T."/>
        </authorList>
    </citation>
    <scope>NUCLEOTIDE SEQUENCE</scope>
    <source>
        <strain evidence="3">NKZ352</strain>
    </source>
</reference>
<dbReference type="AlphaFoldDB" id="A0A8S1HF13"/>
<dbReference type="SUPFAM" id="SSF54695">
    <property type="entry name" value="POZ domain"/>
    <property type="match status" value="1"/>
</dbReference>
<comment type="caution">
    <text evidence="3">The sequence shown here is derived from an EMBL/GenBank/DDBJ whole genome shotgun (WGS) entry which is preliminary data.</text>
</comment>
<dbReference type="InterPro" id="IPR011333">
    <property type="entry name" value="SKP1/BTB/POZ_sf"/>
</dbReference>
<dbReference type="PANTHER" id="PTHR24413">
    <property type="entry name" value="SPECKLE-TYPE POZ PROTEIN"/>
    <property type="match status" value="1"/>
</dbReference>
<feature type="chain" id="PRO_5035784725" description="BTB domain-containing protein" evidence="1">
    <location>
        <begin position="20"/>
        <end position="205"/>
    </location>
</feature>
<keyword evidence="1" id="KW-0732">Signal</keyword>
<feature type="signal peptide" evidence="1">
    <location>
        <begin position="1"/>
        <end position="19"/>
    </location>
</feature>
<dbReference type="PROSITE" id="PS50097">
    <property type="entry name" value="BTB"/>
    <property type="match status" value="1"/>
</dbReference>
<evidence type="ECO:0000313" key="3">
    <source>
        <dbReference type="EMBL" id="CAD6194449.1"/>
    </source>
</evidence>
<feature type="domain" description="BTB" evidence="2">
    <location>
        <begin position="20"/>
        <end position="88"/>
    </location>
</feature>
<dbReference type="SMART" id="SM00225">
    <property type="entry name" value="BTB"/>
    <property type="match status" value="1"/>
</dbReference>
<keyword evidence="4" id="KW-1185">Reference proteome</keyword>
<gene>
    <name evidence="3" type="ORF">CAUJ_LOCUS10368</name>
</gene>
<proteinExistence type="predicted"/>
<protein>
    <recommendedName>
        <fullName evidence="2">BTB domain-containing protein</fullName>
    </recommendedName>
</protein>
<dbReference type="Pfam" id="PF00651">
    <property type="entry name" value="BTB"/>
    <property type="match status" value="1"/>
</dbReference>
<dbReference type="EMBL" id="CAJGYM010000044">
    <property type="protein sequence ID" value="CAD6194449.1"/>
    <property type="molecule type" value="Genomic_DNA"/>
</dbReference>
<dbReference type="Gene3D" id="3.30.710.10">
    <property type="entry name" value="Potassium Channel Kv1.1, Chain A"/>
    <property type="match status" value="1"/>
</dbReference>
<evidence type="ECO:0000313" key="4">
    <source>
        <dbReference type="Proteomes" id="UP000835052"/>
    </source>
</evidence>
<evidence type="ECO:0000256" key="1">
    <source>
        <dbReference type="SAM" id="SignalP"/>
    </source>
</evidence>
<organism evidence="3 4">
    <name type="scientific">Caenorhabditis auriculariae</name>
    <dbReference type="NCBI Taxonomy" id="2777116"/>
    <lineage>
        <taxon>Eukaryota</taxon>
        <taxon>Metazoa</taxon>
        <taxon>Ecdysozoa</taxon>
        <taxon>Nematoda</taxon>
        <taxon>Chromadorea</taxon>
        <taxon>Rhabditida</taxon>
        <taxon>Rhabditina</taxon>
        <taxon>Rhabditomorpha</taxon>
        <taxon>Rhabditoidea</taxon>
        <taxon>Rhabditidae</taxon>
        <taxon>Peloderinae</taxon>
        <taxon>Caenorhabditis</taxon>
    </lineage>
</organism>
<dbReference type="OrthoDB" id="5858638at2759"/>